<feature type="transmembrane region" description="Helical" evidence="8">
    <location>
        <begin position="217"/>
        <end position="236"/>
    </location>
</feature>
<feature type="transmembrane region" description="Helical" evidence="8">
    <location>
        <begin position="12"/>
        <end position="33"/>
    </location>
</feature>
<reference evidence="9 10" key="1">
    <citation type="submission" date="2018-07" db="EMBL/GenBank/DDBJ databases">
        <title>Genomic Encyclopedia of Type Strains, Phase IV (KMG-IV): sequencing the most valuable type-strain genomes for metagenomic binning, comparative biology and taxonomic classification.</title>
        <authorList>
            <person name="Goeker M."/>
        </authorList>
    </citation>
    <scope>NUCLEOTIDE SEQUENCE [LARGE SCALE GENOMIC DNA]</scope>
    <source>
        <strain evidence="9 10">DSM 26407</strain>
    </source>
</reference>
<proteinExistence type="inferred from homology"/>
<feature type="transmembrane region" description="Helical" evidence="8">
    <location>
        <begin position="278"/>
        <end position="301"/>
    </location>
</feature>
<feature type="transmembrane region" description="Helical" evidence="8">
    <location>
        <begin position="307"/>
        <end position="332"/>
    </location>
</feature>
<evidence type="ECO:0000256" key="5">
    <source>
        <dbReference type="ARBA" id="ARBA00022692"/>
    </source>
</evidence>
<evidence type="ECO:0000256" key="2">
    <source>
        <dbReference type="ARBA" id="ARBA00009773"/>
    </source>
</evidence>
<accession>A0A369C397</accession>
<evidence type="ECO:0000256" key="3">
    <source>
        <dbReference type="ARBA" id="ARBA00022448"/>
    </source>
</evidence>
<evidence type="ECO:0000256" key="4">
    <source>
        <dbReference type="ARBA" id="ARBA00022475"/>
    </source>
</evidence>
<dbReference type="PANTHER" id="PTHR21716:SF53">
    <property type="entry name" value="PERMEASE PERM-RELATED"/>
    <property type="match status" value="1"/>
</dbReference>
<feature type="transmembrane region" description="Helical" evidence="8">
    <location>
        <begin position="39"/>
        <end position="60"/>
    </location>
</feature>
<dbReference type="GO" id="GO:0055085">
    <property type="term" value="P:transmembrane transport"/>
    <property type="evidence" value="ECO:0007669"/>
    <property type="project" value="TreeGrafter"/>
</dbReference>
<feature type="transmembrane region" description="Helical" evidence="8">
    <location>
        <begin position="242"/>
        <end position="266"/>
    </location>
</feature>
<feature type="transmembrane region" description="Helical" evidence="8">
    <location>
        <begin position="72"/>
        <end position="93"/>
    </location>
</feature>
<dbReference type="PANTHER" id="PTHR21716">
    <property type="entry name" value="TRANSMEMBRANE PROTEIN"/>
    <property type="match status" value="1"/>
</dbReference>
<sequence>MIRIFSGWFRRYFSDPQAVILVVLLVVGFSVVLTLGYTIAPVLAAIVIAYLLEGAVEMLLRWHVPRMPAAFLVFVAFLGLLLFIFFGLMPLLWQQVTTFVNELPSMLTLGQKALLRLPQMYPDFVTGEQILEFIATIRAQLGEWGSSILSYSLSSIPDLISLVVYLILVPLLVFFFLKDRDLILDWITSRLPRDRALANQVWREMDSQIGNYVRGKILEIIIVGVTTYVVFLLLGLRYAMLLGLITGLSVVIPYIGAAVVTIPVVMAGFFQWGWGADFAWLVAAYLVIQALDGNVLVPLLFSEAVKLHPVAIIVAVLVFGGIWGFWGVFFAIPLATLVKAVLNAWPRTEEEPAPRPPAETA</sequence>
<evidence type="ECO:0000313" key="9">
    <source>
        <dbReference type="EMBL" id="RCX28369.1"/>
    </source>
</evidence>
<gene>
    <name evidence="9" type="ORF">DFQ59_107115</name>
</gene>
<evidence type="ECO:0000256" key="6">
    <source>
        <dbReference type="ARBA" id="ARBA00022989"/>
    </source>
</evidence>
<dbReference type="Proteomes" id="UP000252707">
    <property type="component" value="Unassembled WGS sequence"/>
</dbReference>
<keyword evidence="10" id="KW-1185">Reference proteome</keyword>
<dbReference type="OrthoDB" id="5562213at2"/>
<keyword evidence="5 8" id="KW-0812">Transmembrane</keyword>
<feature type="transmembrane region" description="Helical" evidence="8">
    <location>
        <begin position="159"/>
        <end position="177"/>
    </location>
</feature>
<keyword evidence="7 8" id="KW-0472">Membrane</keyword>
<name>A0A369C397_9GAMM</name>
<comment type="subcellular location">
    <subcellularLocation>
        <location evidence="1">Cell membrane</location>
        <topology evidence="1">Multi-pass membrane protein</topology>
    </subcellularLocation>
</comment>
<evidence type="ECO:0000256" key="1">
    <source>
        <dbReference type="ARBA" id="ARBA00004651"/>
    </source>
</evidence>
<evidence type="ECO:0000256" key="7">
    <source>
        <dbReference type="ARBA" id="ARBA00023136"/>
    </source>
</evidence>
<dbReference type="Pfam" id="PF01594">
    <property type="entry name" value="AI-2E_transport"/>
    <property type="match status" value="1"/>
</dbReference>
<dbReference type="InterPro" id="IPR002549">
    <property type="entry name" value="AI-2E-like"/>
</dbReference>
<comment type="caution">
    <text evidence="9">The sequence shown here is derived from an EMBL/GenBank/DDBJ whole genome shotgun (WGS) entry which is preliminary data.</text>
</comment>
<organism evidence="9 10">
    <name type="scientific">Thioalbus denitrificans</name>
    <dbReference type="NCBI Taxonomy" id="547122"/>
    <lineage>
        <taxon>Bacteria</taxon>
        <taxon>Pseudomonadati</taxon>
        <taxon>Pseudomonadota</taxon>
        <taxon>Gammaproteobacteria</taxon>
        <taxon>Chromatiales</taxon>
        <taxon>Ectothiorhodospiraceae</taxon>
        <taxon>Thioalbus</taxon>
    </lineage>
</organism>
<comment type="similarity">
    <text evidence="2">Belongs to the autoinducer-2 exporter (AI-2E) (TC 2.A.86) family.</text>
</comment>
<dbReference type="GO" id="GO:0005886">
    <property type="term" value="C:plasma membrane"/>
    <property type="evidence" value="ECO:0007669"/>
    <property type="project" value="UniProtKB-SubCell"/>
</dbReference>
<evidence type="ECO:0000256" key="8">
    <source>
        <dbReference type="SAM" id="Phobius"/>
    </source>
</evidence>
<dbReference type="AlphaFoldDB" id="A0A369C397"/>
<keyword evidence="3" id="KW-0813">Transport</keyword>
<keyword evidence="4" id="KW-1003">Cell membrane</keyword>
<protein>
    <submittedName>
        <fullName evidence="9">Putative permease</fullName>
    </submittedName>
</protein>
<dbReference type="EMBL" id="QPJY01000007">
    <property type="protein sequence ID" value="RCX28369.1"/>
    <property type="molecule type" value="Genomic_DNA"/>
</dbReference>
<keyword evidence="6 8" id="KW-1133">Transmembrane helix</keyword>
<evidence type="ECO:0000313" key="10">
    <source>
        <dbReference type="Proteomes" id="UP000252707"/>
    </source>
</evidence>